<dbReference type="AlphaFoldDB" id="I0K2N3"/>
<protein>
    <submittedName>
        <fullName evidence="1">Uncharacterized protein</fullName>
    </submittedName>
</protein>
<proteinExistence type="predicted"/>
<dbReference type="HOGENOM" id="CLU_3310107_0_0_10"/>
<reference evidence="1 2" key="1">
    <citation type="journal article" date="2012" name="J. Bacteriol.">
        <title>Genome Sequence of Fibrella aestuarina BUZ 2T, a Filamentous Marine Bacterium.</title>
        <authorList>
            <person name="Filippini M."/>
            <person name="Qi W."/>
            <person name="Blom J."/>
            <person name="Goesmann A."/>
            <person name="Smits T.H."/>
            <person name="Bagheri H.C."/>
        </authorList>
    </citation>
    <scope>NUCLEOTIDE SEQUENCE [LARGE SCALE GENOMIC DNA]</scope>
    <source>
        <strain evidence="2">BUZ 2T</strain>
    </source>
</reference>
<dbReference type="EMBL" id="HE796683">
    <property type="protein sequence ID" value="CCG98386.1"/>
    <property type="molecule type" value="Genomic_DNA"/>
</dbReference>
<gene>
    <name evidence="1" type="ORF">FAES_0374</name>
</gene>
<name>I0K2N3_9BACT</name>
<dbReference type="Proteomes" id="UP000011058">
    <property type="component" value="Chromosome"/>
</dbReference>
<keyword evidence="2" id="KW-1185">Reference proteome</keyword>
<evidence type="ECO:0000313" key="2">
    <source>
        <dbReference type="Proteomes" id="UP000011058"/>
    </source>
</evidence>
<evidence type="ECO:0000313" key="1">
    <source>
        <dbReference type="EMBL" id="CCG98386.1"/>
    </source>
</evidence>
<accession>I0K2N3</accession>
<sequence>MFVDSYTDHIHPDWQRTQPYLKRTKKARPCRPGGELYGT</sequence>
<organism evidence="1 2">
    <name type="scientific">Fibrella aestuarina BUZ 2</name>
    <dbReference type="NCBI Taxonomy" id="1166018"/>
    <lineage>
        <taxon>Bacteria</taxon>
        <taxon>Pseudomonadati</taxon>
        <taxon>Bacteroidota</taxon>
        <taxon>Cytophagia</taxon>
        <taxon>Cytophagales</taxon>
        <taxon>Spirosomataceae</taxon>
        <taxon>Fibrella</taxon>
    </lineage>
</organism>
<dbReference type="KEGG" id="fae:FAES_0374"/>